<dbReference type="Gene3D" id="3.30.390.50">
    <property type="entry name" value="CO dehydrogenase flavoprotein, C-terminal domain"/>
    <property type="match status" value="1"/>
</dbReference>
<keyword evidence="2" id="KW-0001">2Fe-2S</keyword>
<dbReference type="PROSITE" id="PS51085">
    <property type="entry name" value="2FE2S_FER_2"/>
    <property type="match status" value="1"/>
</dbReference>
<evidence type="ECO:0000256" key="4">
    <source>
        <dbReference type="ARBA" id="ARBA00022827"/>
    </source>
</evidence>
<proteinExistence type="predicted"/>
<dbReference type="InterPro" id="IPR036318">
    <property type="entry name" value="FAD-bd_PCMH-like_sf"/>
</dbReference>
<evidence type="ECO:0000313" key="11">
    <source>
        <dbReference type="EMBL" id="KAA0929047.1"/>
    </source>
</evidence>
<dbReference type="InterPro" id="IPR036010">
    <property type="entry name" value="2Fe-2S_ferredoxin-like_sf"/>
</dbReference>
<dbReference type="RefSeq" id="WP_149514760.1">
    <property type="nucleotide sequence ID" value="NZ_VDFC01000055.1"/>
</dbReference>
<dbReference type="PANTHER" id="PTHR42659">
    <property type="entry name" value="XANTHINE DEHYDROGENASE SUBUNIT C-RELATED"/>
    <property type="match status" value="1"/>
</dbReference>
<dbReference type="GO" id="GO:0071949">
    <property type="term" value="F:FAD binding"/>
    <property type="evidence" value="ECO:0007669"/>
    <property type="project" value="InterPro"/>
</dbReference>
<dbReference type="FunFam" id="1.10.150.120:FF:000003">
    <property type="entry name" value="Carbon monoxide dehydrogenase, small subunit"/>
    <property type="match status" value="1"/>
</dbReference>
<dbReference type="SUPFAM" id="SSF47741">
    <property type="entry name" value="CO dehydrogenase ISP C-domain like"/>
    <property type="match status" value="1"/>
</dbReference>
<reference evidence="11 12" key="1">
    <citation type="submission" date="2019-05" db="EMBL/GenBank/DDBJ databases">
        <authorList>
            <person name="Hariharan J."/>
            <person name="Choudoir M.J."/>
            <person name="Diebold P."/>
            <person name="Panke-Buisse K."/>
            <person name="Buckley D.H."/>
        </authorList>
    </citation>
    <scope>NUCLEOTIDE SEQUENCE [LARGE SCALE GENOMIC DNA]</scope>
    <source>
        <strain evidence="11 12">SUN51</strain>
    </source>
</reference>
<dbReference type="Pfam" id="PF01799">
    <property type="entry name" value="Fer2_2"/>
    <property type="match status" value="1"/>
</dbReference>
<dbReference type="PANTHER" id="PTHR42659:SF2">
    <property type="entry name" value="XANTHINE DEHYDROGENASE SUBUNIT C-RELATED"/>
    <property type="match status" value="1"/>
</dbReference>
<evidence type="ECO:0000256" key="2">
    <source>
        <dbReference type="ARBA" id="ARBA00022714"/>
    </source>
</evidence>
<evidence type="ECO:0000256" key="8">
    <source>
        <dbReference type="ARBA" id="ARBA00060707"/>
    </source>
</evidence>
<dbReference type="InterPro" id="IPR036683">
    <property type="entry name" value="CO_DH_flav_C_dom_sf"/>
</dbReference>
<name>A0A5B0AH17_9ACTN</name>
<dbReference type="InterPro" id="IPR036884">
    <property type="entry name" value="2Fe-2S-bd_dom_sf"/>
</dbReference>
<evidence type="ECO:0000256" key="6">
    <source>
        <dbReference type="ARBA" id="ARBA00023004"/>
    </source>
</evidence>
<dbReference type="SUPFAM" id="SSF56176">
    <property type="entry name" value="FAD-binding/transporter-associated domain-like"/>
    <property type="match status" value="1"/>
</dbReference>
<feature type="domain" description="2Fe-2S ferredoxin-type" evidence="9">
    <location>
        <begin position="271"/>
        <end position="347"/>
    </location>
</feature>
<dbReference type="InterPro" id="IPR002888">
    <property type="entry name" value="2Fe-2S-bd"/>
</dbReference>
<keyword evidence="5" id="KW-0560">Oxidoreductase</keyword>
<gene>
    <name evidence="11" type="ORF">FGF04_31360</name>
</gene>
<evidence type="ECO:0000313" key="12">
    <source>
        <dbReference type="Proteomes" id="UP000324965"/>
    </source>
</evidence>
<evidence type="ECO:0000256" key="5">
    <source>
        <dbReference type="ARBA" id="ARBA00023002"/>
    </source>
</evidence>
<dbReference type="InterPro" id="IPR012675">
    <property type="entry name" value="Beta-grasp_dom_sf"/>
</dbReference>
<dbReference type="Pfam" id="PF00111">
    <property type="entry name" value="Fer2"/>
    <property type="match status" value="1"/>
</dbReference>
<dbReference type="CDD" id="cd00207">
    <property type="entry name" value="fer2"/>
    <property type="match status" value="1"/>
</dbReference>
<organism evidence="11 12">
    <name type="scientific">Streptomyces apricus</name>
    <dbReference type="NCBI Taxonomy" id="1828112"/>
    <lineage>
        <taxon>Bacteria</taxon>
        <taxon>Bacillati</taxon>
        <taxon>Actinomycetota</taxon>
        <taxon>Actinomycetes</taxon>
        <taxon>Kitasatosporales</taxon>
        <taxon>Streptomycetaceae</taxon>
        <taxon>Streptomyces</taxon>
    </lineage>
</organism>
<dbReference type="Proteomes" id="UP000324965">
    <property type="component" value="Unassembled WGS sequence"/>
</dbReference>
<keyword evidence="1" id="KW-0285">Flavoprotein</keyword>
<dbReference type="Pfam" id="PF03450">
    <property type="entry name" value="CO_deh_flav_C"/>
    <property type="match status" value="1"/>
</dbReference>
<evidence type="ECO:0000256" key="3">
    <source>
        <dbReference type="ARBA" id="ARBA00022723"/>
    </source>
</evidence>
<dbReference type="FunFam" id="3.10.20.30:FF:000020">
    <property type="entry name" value="Xanthine dehydrogenase iron-sulfur subunit"/>
    <property type="match status" value="1"/>
</dbReference>
<dbReference type="InterPro" id="IPR016167">
    <property type="entry name" value="FAD-bd_PCMH_sub1"/>
</dbReference>
<feature type="domain" description="FAD-binding PCMH-type" evidence="10">
    <location>
        <begin position="2"/>
        <end position="178"/>
    </location>
</feature>
<sequence>MQVPASFDYRRAQSVDEALELLRRHGEEARVVAGGHSLLPMMKLRLAGPELLVDINDLHELDHIELVGDELRVGALTRHRALLESPLVGRYFPVVHDAERVIADPPVRNRGTIGGSLCQADPSEDLSAVCGALHARVVIRGESGERVLPMTDFHRGPYETAVGVGEMLIQVRLPVRPGAGSAYEKVERKAGDWAVAAAGVALTLREGRIADAGVGLAAVGAGALNLDAVQSLLNGGEPSEALYEEAGRLASESCSPVTDGRGHVRGGVRRMRITVDVNGEERTGEVEPRHLLVRFLRDDLRLTGTHWGCDTSNCGTCVVLMDGEPVKSCTVLAVMAAGHEIRTVEGLADGDRLDPVQQGFIEEHGLQCGFCTPGMMLSGRALLDRNPDPSEQEIREAVSGQLCRCTGYLNIVRSIRWAAARERADASGATTGSQT</sequence>
<evidence type="ECO:0000256" key="1">
    <source>
        <dbReference type="ARBA" id="ARBA00022630"/>
    </source>
</evidence>
<comment type="pathway">
    <text evidence="8">Alkaloid degradation; nicotine degradation.</text>
</comment>
<dbReference type="SUPFAM" id="SSF55447">
    <property type="entry name" value="CO dehydrogenase flavoprotein C-terminal domain-like"/>
    <property type="match status" value="1"/>
</dbReference>
<dbReference type="InterPro" id="IPR002346">
    <property type="entry name" value="Mopterin_DH_FAD-bd"/>
</dbReference>
<dbReference type="AlphaFoldDB" id="A0A5B0AH17"/>
<dbReference type="InterPro" id="IPR001041">
    <property type="entry name" value="2Fe-2S_ferredoxin-type"/>
</dbReference>
<dbReference type="OrthoDB" id="9793944at2"/>
<dbReference type="EMBL" id="VDFC01000055">
    <property type="protein sequence ID" value="KAA0929047.1"/>
    <property type="molecule type" value="Genomic_DNA"/>
</dbReference>
<dbReference type="InterPro" id="IPR016169">
    <property type="entry name" value="FAD-bd_PCMH_sub2"/>
</dbReference>
<dbReference type="SUPFAM" id="SSF54292">
    <property type="entry name" value="2Fe-2S ferredoxin-like"/>
    <property type="match status" value="1"/>
</dbReference>
<keyword evidence="6" id="KW-0408">Iron</keyword>
<dbReference type="GO" id="GO:0016491">
    <property type="term" value="F:oxidoreductase activity"/>
    <property type="evidence" value="ECO:0007669"/>
    <property type="project" value="UniProtKB-KW"/>
</dbReference>
<dbReference type="Gene3D" id="3.30.43.10">
    <property type="entry name" value="Uridine Diphospho-n-acetylenolpyruvylglucosamine Reductase, domain 2"/>
    <property type="match status" value="1"/>
</dbReference>
<dbReference type="GO" id="GO:0046872">
    <property type="term" value="F:metal ion binding"/>
    <property type="evidence" value="ECO:0007669"/>
    <property type="project" value="UniProtKB-KW"/>
</dbReference>
<dbReference type="PROSITE" id="PS51387">
    <property type="entry name" value="FAD_PCMH"/>
    <property type="match status" value="1"/>
</dbReference>
<dbReference type="Gene3D" id="3.30.465.10">
    <property type="match status" value="1"/>
</dbReference>
<evidence type="ECO:0000259" key="9">
    <source>
        <dbReference type="PROSITE" id="PS51085"/>
    </source>
</evidence>
<dbReference type="InterPro" id="IPR016166">
    <property type="entry name" value="FAD-bd_PCMH"/>
</dbReference>
<protein>
    <submittedName>
        <fullName evidence="11">2Fe-2S iron-sulfur cluster binding domain-containing protein</fullName>
    </submittedName>
</protein>
<dbReference type="InterPro" id="IPR005107">
    <property type="entry name" value="CO_DH_flav_C"/>
</dbReference>
<keyword evidence="12" id="KW-1185">Reference proteome</keyword>
<dbReference type="Gene3D" id="1.10.150.120">
    <property type="entry name" value="[2Fe-2S]-binding domain"/>
    <property type="match status" value="1"/>
</dbReference>
<dbReference type="SMART" id="SM01092">
    <property type="entry name" value="CO_deh_flav_C"/>
    <property type="match status" value="1"/>
</dbReference>
<dbReference type="Pfam" id="PF00941">
    <property type="entry name" value="FAD_binding_5"/>
    <property type="match status" value="1"/>
</dbReference>
<evidence type="ECO:0000256" key="7">
    <source>
        <dbReference type="ARBA" id="ARBA00023014"/>
    </source>
</evidence>
<evidence type="ECO:0000259" key="10">
    <source>
        <dbReference type="PROSITE" id="PS51387"/>
    </source>
</evidence>
<dbReference type="InterPro" id="IPR051312">
    <property type="entry name" value="Diverse_Substr_Oxidored"/>
</dbReference>
<dbReference type="Gene3D" id="3.10.20.30">
    <property type="match status" value="1"/>
</dbReference>
<keyword evidence="3" id="KW-0479">Metal-binding</keyword>
<accession>A0A5B0AH17</accession>
<keyword evidence="7" id="KW-0411">Iron-sulfur</keyword>
<dbReference type="GO" id="GO:0051537">
    <property type="term" value="F:2 iron, 2 sulfur cluster binding"/>
    <property type="evidence" value="ECO:0007669"/>
    <property type="project" value="UniProtKB-KW"/>
</dbReference>
<keyword evidence="4" id="KW-0274">FAD</keyword>
<comment type="caution">
    <text evidence="11">The sequence shown here is derived from an EMBL/GenBank/DDBJ whole genome shotgun (WGS) entry which is preliminary data.</text>
</comment>